<comment type="caution">
    <text evidence="4">The sequence shown here is derived from an EMBL/GenBank/DDBJ whole genome shotgun (WGS) entry which is preliminary data.</text>
</comment>
<evidence type="ECO:0000313" key="5">
    <source>
        <dbReference type="Proteomes" id="UP000712281"/>
    </source>
</evidence>
<feature type="compositionally biased region" description="Polar residues" evidence="2">
    <location>
        <begin position="347"/>
        <end position="372"/>
    </location>
</feature>
<dbReference type="GO" id="GO:0008270">
    <property type="term" value="F:zinc ion binding"/>
    <property type="evidence" value="ECO:0007669"/>
    <property type="project" value="UniProtKB-KW"/>
</dbReference>
<organism evidence="4 5">
    <name type="scientific">Brassica cretica</name>
    <name type="common">Mustard</name>
    <dbReference type="NCBI Taxonomy" id="69181"/>
    <lineage>
        <taxon>Eukaryota</taxon>
        <taxon>Viridiplantae</taxon>
        <taxon>Streptophyta</taxon>
        <taxon>Embryophyta</taxon>
        <taxon>Tracheophyta</taxon>
        <taxon>Spermatophyta</taxon>
        <taxon>Magnoliopsida</taxon>
        <taxon>eudicotyledons</taxon>
        <taxon>Gunneridae</taxon>
        <taxon>Pentapetalae</taxon>
        <taxon>rosids</taxon>
        <taxon>malvids</taxon>
        <taxon>Brassicales</taxon>
        <taxon>Brassicaceae</taxon>
        <taxon>Brassiceae</taxon>
        <taxon>Brassica</taxon>
    </lineage>
</organism>
<keyword evidence="1" id="KW-0862">Zinc</keyword>
<proteinExistence type="predicted"/>
<dbReference type="InterPro" id="IPR001878">
    <property type="entry name" value="Znf_CCHC"/>
</dbReference>
<dbReference type="PROSITE" id="PS50158">
    <property type="entry name" value="ZF_CCHC"/>
    <property type="match status" value="2"/>
</dbReference>
<keyword evidence="1" id="KW-0479">Metal-binding</keyword>
<accession>A0A8S9MEJ9</accession>
<dbReference type="SMART" id="SM00343">
    <property type="entry name" value="ZnF_C2HC"/>
    <property type="match status" value="2"/>
</dbReference>
<dbReference type="Gene3D" id="4.10.60.10">
    <property type="entry name" value="Zinc finger, CCHC-type"/>
    <property type="match status" value="1"/>
</dbReference>
<feature type="compositionally biased region" description="Low complexity" evidence="2">
    <location>
        <begin position="332"/>
        <end position="345"/>
    </location>
</feature>
<dbReference type="GO" id="GO:0003676">
    <property type="term" value="F:nucleic acid binding"/>
    <property type="evidence" value="ECO:0007669"/>
    <property type="project" value="InterPro"/>
</dbReference>
<feature type="region of interest" description="Disordered" evidence="2">
    <location>
        <begin position="331"/>
        <end position="376"/>
    </location>
</feature>
<evidence type="ECO:0000256" key="1">
    <source>
        <dbReference type="PROSITE-ProRule" id="PRU00047"/>
    </source>
</evidence>
<dbReference type="Pfam" id="PF00098">
    <property type="entry name" value="zf-CCHC"/>
    <property type="match status" value="1"/>
</dbReference>
<evidence type="ECO:0000259" key="3">
    <source>
        <dbReference type="PROSITE" id="PS50158"/>
    </source>
</evidence>
<feature type="domain" description="CCHC-type" evidence="3">
    <location>
        <begin position="13"/>
        <end position="28"/>
    </location>
</feature>
<reference evidence="4" key="1">
    <citation type="submission" date="2019-12" db="EMBL/GenBank/DDBJ databases">
        <title>Genome sequencing and annotation of Brassica cretica.</title>
        <authorList>
            <person name="Studholme D.J."/>
            <person name="Sarris P.F."/>
        </authorList>
    </citation>
    <scope>NUCLEOTIDE SEQUENCE</scope>
    <source>
        <strain evidence="4">PFS-001/15</strain>
        <tissue evidence="4">Leaf</tissue>
    </source>
</reference>
<sequence>MHSGVCRAATGACHRCGSMDHKVHDCPEEDLRPKRQNKGAGERVCYNCGETGHYKNQCPKDAQSAGKRPRDGHLSRWQRGRPSCHGCTQSVMSQWTKARLVRSLIRTRPERVGNALNERDQSYFLSFNLNGLFSGTGSAIDRGTKPTSNNESSPDHLRVLNLANFRRCLVWFYEKRIRVNLLCLGGLWKTECPFVSDIGDSSHPLEYYKYCSSLLGINNFYVQARLTFYPPASSVAICTYVSSPSLSAPVEDTNDVITPLSVGASCGSSRLSGCSGRVGGRDVCSNRSPSSQFLVRRTRCMPSRTRSNKETQLLFSSDPASLEHSIRKGIRSSSIDHNNSSSLDSRQPPSTHTPVSSTDTRSPLSTEDTLPSTDIFHPTSIDTLVRTSIDTAPQDTVATLILVRGDKGDLYDQEGHLRNAAG</sequence>
<gene>
    <name evidence="4" type="ORF">F2Q68_00039081</name>
</gene>
<name>A0A8S9MEJ9_BRACR</name>
<feature type="region of interest" description="Disordered" evidence="2">
    <location>
        <begin position="295"/>
        <end position="318"/>
    </location>
</feature>
<dbReference type="InterPro" id="IPR036875">
    <property type="entry name" value="Znf_CCHC_sf"/>
</dbReference>
<evidence type="ECO:0000256" key="2">
    <source>
        <dbReference type="SAM" id="MobiDB-lite"/>
    </source>
</evidence>
<dbReference type="SUPFAM" id="SSF57756">
    <property type="entry name" value="Retrovirus zinc finger-like domains"/>
    <property type="match status" value="1"/>
</dbReference>
<protein>
    <recommendedName>
        <fullName evidence="3">CCHC-type domain-containing protein</fullName>
    </recommendedName>
</protein>
<evidence type="ECO:0000313" key="4">
    <source>
        <dbReference type="EMBL" id="KAF2616927.1"/>
    </source>
</evidence>
<feature type="region of interest" description="Disordered" evidence="2">
    <location>
        <begin position="57"/>
        <end position="82"/>
    </location>
</feature>
<dbReference type="EMBL" id="QGKW02000007">
    <property type="protein sequence ID" value="KAF2616927.1"/>
    <property type="molecule type" value="Genomic_DNA"/>
</dbReference>
<dbReference type="AlphaFoldDB" id="A0A8S9MEJ9"/>
<dbReference type="Proteomes" id="UP000712281">
    <property type="component" value="Unassembled WGS sequence"/>
</dbReference>
<feature type="domain" description="CCHC-type" evidence="3">
    <location>
        <begin position="45"/>
        <end position="60"/>
    </location>
</feature>
<keyword evidence="1" id="KW-0863">Zinc-finger</keyword>